<dbReference type="EMBL" id="MU860665">
    <property type="protein sequence ID" value="KAK4233114.1"/>
    <property type="molecule type" value="Genomic_DNA"/>
</dbReference>
<name>A0AAN7C0N6_9PEZI</name>
<gene>
    <name evidence="1" type="ORF">C8A03DRAFT_39203</name>
</gene>
<evidence type="ECO:0000313" key="2">
    <source>
        <dbReference type="Proteomes" id="UP001303760"/>
    </source>
</evidence>
<accession>A0AAN7C0N6</accession>
<protein>
    <submittedName>
        <fullName evidence="1">Uncharacterized protein</fullName>
    </submittedName>
</protein>
<reference evidence="1" key="1">
    <citation type="journal article" date="2023" name="Mol. Phylogenet. Evol.">
        <title>Genome-scale phylogeny and comparative genomics of the fungal order Sordariales.</title>
        <authorList>
            <person name="Hensen N."/>
            <person name="Bonometti L."/>
            <person name="Westerberg I."/>
            <person name="Brannstrom I.O."/>
            <person name="Guillou S."/>
            <person name="Cros-Aarteil S."/>
            <person name="Calhoun S."/>
            <person name="Haridas S."/>
            <person name="Kuo A."/>
            <person name="Mondo S."/>
            <person name="Pangilinan J."/>
            <person name="Riley R."/>
            <person name="LaButti K."/>
            <person name="Andreopoulos B."/>
            <person name="Lipzen A."/>
            <person name="Chen C."/>
            <person name="Yan M."/>
            <person name="Daum C."/>
            <person name="Ng V."/>
            <person name="Clum A."/>
            <person name="Steindorff A."/>
            <person name="Ohm R.A."/>
            <person name="Martin F."/>
            <person name="Silar P."/>
            <person name="Natvig D.O."/>
            <person name="Lalanne C."/>
            <person name="Gautier V."/>
            <person name="Ament-Velasquez S.L."/>
            <person name="Kruys A."/>
            <person name="Hutchinson M.I."/>
            <person name="Powell A.J."/>
            <person name="Barry K."/>
            <person name="Miller A.N."/>
            <person name="Grigoriev I.V."/>
            <person name="Debuchy R."/>
            <person name="Gladieux P."/>
            <person name="Hiltunen Thoren M."/>
            <person name="Johannesson H."/>
        </authorList>
    </citation>
    <scope>NUCLEOTIDE SEQUENCE</scope>
    <source>
        <strain evidence="1">CBS 532.94</strain>
    </source>
</reference>
<comment type="caution">
    <text evidence="1">The sequence shown here is derived from an EMBL/GenBank/DDBJ whole genome shotgun (WGS) entry which is preliminary data.</text>
</comment>
<dbReference type="AlphaFoldDB" id="A0AAN7C0N6"/>
<proteinExistence type="predicted"/>
<sequence>MQDLKEREDLDDASLKYISSVLELLPKIRFPQQPTGSGLAPDDLPPPDGRWIMRLFDRVKA</sequence>
<dbReference type="Proteomes" id="UP001303760">
    <property type="component" value="Unassembled WGS sequence"/>
</dbReference>
<organism evidence="1 2">
    <name type="scientific">Achaetomium macrosporum</name>
    <dbReference type="NCBI Taxonomy" id="79813"/>
    <lineage>
        <taxon>Eukaryota</taxon>
        <taxon>Fungi</taxon>
        <taxon>Dikarya</taxon>
        <taxon>Ascomycota</taxon>
        <taxon>Pezizomycotina</taxon>
        <taxon>Sordariomycetes</taxon>
        <taxon>Sordariomycetidae</taxon>
        <taxon>Sordariales</taxon>
        <taxon>Chaetomiaceae</taxon>
        <taxon>Achaetomium</taxon>
    </lineage>
</organism>
<reference evidence="1" key="2">
    <citation type="submission" date="2023-05" db="EMBL/GenBank/DDBJ databases">
        <authorList>
            <consortium name="Lawrence Berkeley National Laboratory"/>
            <person name="Steindorff A."/>
            <person name="Hensen N."/>
            <person name="Bonometti L."/>
            <person name="Westerberg I."/>
            <person name="Brannstrom I.O."/>
            <person name="Guillou S."/>
            <person name="Cros-Aarteil S."/>
            <person name="Calhoun S."/>
            <person name="Haridas S."/>
            <person name="Kuo A."/>
            <person name="Mondo S."/>
            <person name="Pangilinan J."/>
            <person name="Riley R."/>
            <person name="Labutti K."/>
            <person name="Andreopoulos B."/>
            <person name="Lipzen A."/>
            <person name="Chen C."/>
            <person name="Yanf M."/>
            <person name="Daum C."/>
            <person name="Ng V."/>
            <person name="Clum A."/>
            <person name="Ohm R."/>
            <person name="Martin F."/>
            <person name="Silar P."/>
            <person name="Natvig D."/>
            <person name="Lalanne C."/>
            <person name="Gautier V."/>
            <person name="Ament-Velasquez S.L."/>
            <person name="Kruys A."/>
            <person name="Hutchinson M.I."/>
            <person name="Powell A.J."/>
            <person name="Barry K."/>
            <person name="Miller A.N."/>
            <person name="Grigoriev I.V."/>
            <person name="Debuchy R."/>
            <person name="Gladieux P."/>
            <person name="Thoren M.H."/>
            <person name="Johannesson H."/>
        </authorList>
    </citation>
    <scope>NUCLEOTIDE SEQUENCE</scope>
    <source>
        <strain evidence="1">CBS 532.94</strain>
    </source>
</reference>
<keyword evidence="2" id="KW-1185">Reference proteome</keyword>
<evidence type="ECO:0000313" key="1">
    <source>
        <dbReference type="EMBL" id="KAK4233114.1"/>
    </source>
</evidence>